<dbReference type="eggNOG" id="COG2842">
    <property type="taxonomic scope" value="Bacteria"/>
</dbReference>
<dbReference type="AlphaFoldDB" id="U1WSV9"/>
<organism evidence="1 2">
    <name type="scientific">Aneurinibacillus aneurinilyticus ATCC 12856</name>
    <dbReference type="NCBI Taxonomy" id="649747"/>
    <lineage>
        <taxon>Bacteria</taxon>
        <taxon>Bacillati</taxon>
        <taxon>Bacillota</taxon>
        <taxon>Bacilli</taxon>
        <taxon>Bacillales</taxon>
        <taxon>Paenibacillaceae</taxon>
        <taxon>Aneurinibacillus group</taxon>
        <taxon>Aneurinibacillus</taxon>
    </lineage>
</organism>
<protein>
    <submittedName>
        <fullName evidence="1">Uncharacterized protein</fullName>
    </submittedName>
</protein>
<dbReference type="STRING" id="649747.HMPREF0083_00224"/>
<proteinExistence type="predicted"/>
<accession>U1WSV9</accession>
<dbReference type="HOGENOM" id="CLU_2340715_0_0_9"/>
<dbReference type="EMBL" id="AWSJ01000018">
    <property type="protein sequence ID" value="ERI11704.1"/>
    <property type="molecule type" value="Genomic_DNA"/>
</dbReference>
<dbReference type="Proteomes" id="UP000016511">
    <property type="component" value="Unassembled WGS sequence"/>
</dbReference>
<reference evidence="1 2" key="1">
    <citation type="submission" date="2013-08" db="EMBL/GenBank/DDBJ databases">
        <authorList>
            <person name="Weinstock G."/>
            <person name="Sodergren E."/>
            <person name="Wylie T."/>
            <person name="Fulton L."/>
            <person name="Fulton R."/>
            <person name="Fronick C."/>
            <person name="O'Laughlin M."/>
            <person name="Godfrey J."/>
            <person name="Miner T."/>
            <person name="Herter B."/>
            <person name="Appelbaum E."/>
            <person name="Cordes M."/>
            <person name="Lek S."/>
            <person name="Wollam A."/>
            <person name="Pepin K.H."/>
            <person name="Palsikar V.B."/>
            <person name="Mitreva M."/>
            <person name="Wilson R.K."/>
        </authorList>
    </citation>
    <scope>NUCLEOTIDE SEQUENCE [LARGE SCALE GENOMIC DNA]</scope>
    <source>
        <strain evidence="1 2">ATCC 12856</strain>
    </source>
</reference>
<keyword evidence="2" id="KW-1185">Reference proteome</keyword>
<comment type="caution">
    <text evidence="1">The sequence shown here is derived from an EMBL/GenBank/DDBJ whole genome shotgun (WGS) entry which is preliminary data.</text>
</comment>
<evidence type="ECO:0000313" key="1">
    <source>
        <dbReference type="EMBL" id="ERI11704.1"/>
    </source>
</evidence>
<evidence type="ECO:0000313" key="2">
    <source>
        <dbReference type="Proteomes" id="UP000016511"/>
    </source>
</evidence>
<gene>
    <name evidence="1" type="ORF">HMPREF0083_00224</name>
</gene>
<sequence>MYVKRSYGAMAQPFFHNLQDDQRPYVPKGVHPIETGRYLIATNEIERMYQTISKWIQNRSPGGIIHGRPRIGKTRAINYLLVVPVVSCRPTNKHIMT</sequence>
<name>U1WSV9_ANEAE</name>